<evidence type="ECO:0000313" key="3">
    <source>
        <dbReference type="Proteomes" id="UP000199361"/>
    </source>
</evidence>
<proteinExistence type="predicted"/>
<sequence>MALPNPTLRQRQLAQRLRELRHEKGLSAAEVAEHLLCSPTKISRIERGQRPASLRDVRDLCRLYGLAEPKMTELMTLAREARQKEWWQTLEDVKFAPMLGLEAGATAITEYVIQLVPGPMQTEDYARAAIRGWLPRIAPDILEERVRARGKRKSELLFRADPPRYWVLLDESVLHRHVGNRQVMRAQLQHILELSELPHVRIQVIPFTSGAHMGFDSPFRFLEFGRNSGIADTVFVEHQMGLFYLESDKTIRHFEEVIDHLRAEALGFQESLNRVAEMLTKFS</sequence>
<reference evidence="2 3" key="1">
    <citation type="submission" date="2016-10" db="EMBL/GenBank/DDBJ databases">
        <authorList>
            <person name="de Groot N.N."/>
        </authorList>
    </citation>
    <scope>NUCLEOTIDE SEQUENCE [LARGE SCALE GENOMIC DNA]</scope>
    <source>
        <strain evidence="2 3">CGMCC 4.5598</strain>
    </source>
</reference>
<organism evidence="2 3">
    <name type="scientific">Nonomuraea wenchangensis</name>
    <dbReference type="NCBI Taxonomy" id="568860"/>
    <lineage>
        <taxon>Bacteria</taxon>
        <taxon>Bacillati</taxon>
        <taxon>Actinomycetota</taxon>
        <taxon>Actinomycetes</taxon>
        <taxon>Streptosporangiales</taxon>
        <taxon>Streptosporangiaceae</taxon>
        <taxon>Nonomuraea</taxon>
    </lineage>
</organism>
<dbReference type="Gene3D" id="1.10.260.40">
    <property type="entry name" value="lambda repressor-like DNA-binding domains"/>
    <property type="match status" value="1"/>
</dbReference>
<dbReference type="AlphaFoldDB" id="A0A1I0LHV3"/>
<dbReference type="RefSeq" id="WP_091090737.1">
    <property type="nucleotide sequence ID" value="NZ_FOHX01000016.1"/>
</dbReference>
<dbReference type="Pfam" id="PF13560">
    <property type="entry name" value="HTH_31"/>
    <property type="match status" value="1"/>
</dbReference>
<dbReference type="Pfam" id="PF19054">
    <property type="entry name" value="DUF5753"/>
    <property type="match status" value="1"/>
</dbReference>
<dbReference type="SUPFAM" id="SSF47413">
    <property type="entry name" value="lambda repressor-like DNA-binding domains"/>
    <property type="match status" value="1"/>
</dbReference>
<gene>
    <name evidence="2" type="ORF">SAMN05421811_11674</name>
</gene>
<dbReference type="OrthoDB" id="4285266at2"/>
<dbReference type="InterPro" id="IPR010982">
    <property type="entry name" value="Lambda_DNA-bd_dom_sf"/>
</dbReference>
<feature type="domain" description="HTH cro/C1-type" evidence="1">
    <location>
        <begin position="17"/>
        <end position="74"/>
    </location>
</feature>
<dbReference type="SMART" id="SM00530">
    <property type="entry name" value="HTH_XRE"/>
    <property type="match status" value="1"/>
</dbReference>
<evidence type="ECO:0000313" key="2">
    <source>
        <dbReference type="EMBL" id="SEU38888.1"/>
    </source>
</evidence>
<dbReference type="InterPro" id="IPR001387">
    <property type="entry name" value="Cro/C1-type_HTH"/>
</dbReference>
<dbReference type="PROSITE" id="PS50943">
    <property type="entry name" value="HTH_CROC1"/>
    <property type="match status" value="1"/>
</dbReference>
<dbReference type="EMBL" id="FOHX01000016">
    <property type="protein sequence ID" value="SEU38888.1"/>
    <property type="molecule type" value="Genomic_DNA"/>
</dbReference>
<evidence type="ECO:0000259" key="1">
    <source>
        <dbReference type="PROSITE" id="PS50943"/>
    </source>
</evidence>
<keyword evidence="3" id="KW-1185">Reference proteome</keyword>
<protein>
    <submittedName>
        <fullName evidence="2">Helix-turn-helix domain-containing protein</fullName>
    </submittedName>
</protein>
<dbReference type="STRING" id="568860.SAMN05421811_11674"/>
<name>A0A1I0LHV3_9ACTN</name>
<accession>A0A1I0LHV3</accession>
<dbReference type="CDD" id="cd00093">
    <property type="entry name" value="HTH_XRE"/>
    <property type="match status" value="1"/>
</dbReference>
<dbReference type="Proteomes" id="UP000199361">
    <property type="component" value="Unassembled WGS sequence"/>
</dbReference>
<dbReference type="GO" id="GO:0003677">
    <property type="term" value="F:DNA binding"/>
    <property type="evidence" value="ECO:0007669"/>
    <property type="project" value="InterPro"/>
</dbReference>
<dbReference type="InterPro" id="IPR043917">
    <property type="entry name" value="DUF5753"/>
</dbReference>